<dbReference type="GO" id="GO:0019843">
    <property type="term" value="F:rRNA binding"/>
    <property type="evidence" value="ECO:0007669"/>
    <property type="project" value="TreeGrafter"/>
</dbReference>
<evidence type="ECO:0000256" key="2">
    <source>
        <dbReference type="PROSITE-ProRule" id="PRU00176"/>
    </source>
</evidence>
<proteinExistence type="predicted"/>
<dbReference type="PROSITE" id="PS50102">
    <property type="entry name" value="RRM"/>
    <property type="match status" value="1"/>
</dbReference>
<evidence type="ECO:0000259" key="4">
    <source>
        <dbReference type="PROSITE" id="PS50102"/>
    </source>
</evidence>
<dbReference type="SMART" id="SM00360">
    <property type="entry name" value="RRM"/>
    <property type="match status" value="1"/>
</dbReference>
<evidence type="ECO:0000313" key="5">
    <source>
        <dbReference type="EMBL" id="KAF2482077.1"/>
    </source>
</evidence>
<evidence type="ECO:0000313" key="6">
    <source>
        <dbReference type="Proteomes" id="UP000799767"/>
    </source>
</evidence>
<dbReference type="CDD" id="cd12400">
    <property type="entry name" value="RRM_Nop6"/>
    <property type="match status" value="1"/>
</dbReference>
<feature type="compositionally biased region" description="Low complexity" evidence="3">
    <location>
        <begin position="57"/>
        <end position="69"/>
    </location>
</feature>
<keyword evidence="1 2" id="KW-0694">RNA-binding</keyword>
<dbReference type="OrthoDB" id="167718at2759"/>
<sequence>MSQDAPVSRKEKKAQRDAERRGKGKKRKREEVDEQQDETDNALQQDFIPLNGDKETAATTTVTPDTPKVNGKERSEERKTKKRKKSKSASKPDNASAEQPDDTDGTKEPRKSRFILFIGNLPYATTDADLKAHFQKIEPFTLRHRTDPKTKKSKGFAFLEFENYDRMKTLFEPSTVGKEDEGAGKRKKKEQGRRINVELTAGGGGTAEGRKEKIKAKNVRLDEQRKRRAEVERKEKEKQRKKGGGDEGKAAGNAAQEEVSDVADDTAGIHPSRLARVQR</sequence>
<dbReference type="InterPro" id="IPR000504">
    <property type="entry name" value="RRM_dom"/>
</dbReference>
<dbReference type="AlphaFoldDB" id="A0A6A6PS79"/>
<evidence type="ECO:0000256" key="1">
    <source>
        <dbReference type="ARBA" id="ARBA00022884"/>
    </source>
</evidence>
<evidence type="ECO:0000256" key="3">
    <source>
        <dbReference type="SAM" id="MobiDB-lite"/>
    </source>
</evidence>
<dbReference type="InterPro" id="IPR012677">
    <property type="entry name" value="Nucleotide-bd_a/b_plait_sf"/>
</dbReference>
<feature type="domain" description="RRM" evidence="4">
    <location>
        <begin position="114"/>
        <end position="202"/>
    </location>
</feature>
<dbReference type="GeneID" id="54478935"/>
<feature type="region of interest" description="Disordered" evidence="3">
    <location>
        <begin position="172"/>
        <end position="279"/>
    </location>
</feature>
<feature type="compositionally biased region" description="Basic and acidic residues" evidence="3">
    <location>
        <begin position="219"/>
        <end position="249"/>
    </location>
</feature>
<name>A0A6A6PS79_9PEZI</name>
<dbReference type="GO" id="GO:0005730">
    <property type="term" value="C:nucleolus"/>
    <property type="evidence" value="ECO:0007669"/>
    <property type="project" value="TreeGrafter"/>
</dbReference>
<dbReference type="PANTHER" id="PTHR23236">
    <property type="entry name" value="EUKARYOTIC TRANSLATION INITIATION FACTOR 4B/4H"/>
    <property type="match status" value="1"/>
</dbReference>
<dbReference type="Proteomes" id="UP000799767">
    <property type="component" value="Unassembled WGS sequence"/>
</dbReference>
<feature type="region of interest" description="Disordered" evidence="3">
    <location>
        <begin position="1"/>
        <end position="110"/>
    </location>
</feature>
<organism evidence="5 6">
    <name type="scientific">Neohortaea acidophila</name>
    <dbReference type="NCBI Taxonomy" id="245834"/>
    <lineage>
        <taxon>Eukaryota</taxon>
        <taxon>Fungi</taxon>
        <taxon>Dikarya</taxon>
        <taxon>Ascomycota</taxon>
        <taxon>Pezizomycotina</taxon>
        <taxon>Dothideomycetes</taxon>
        <taxon>Dothideomycetidae</taxon>
        <taxon>Mycosphaerellales</taxon>
        <taxon>Teratosphaeriaceae</taxon>
        <taxon>Neohortaea</taxon>
    </lineage>
</organism>
<feature type="compositionally biased region" description="Basic and acidic residues" evidence="3">
    <location>
        <begin position="70"/>
        <end position="79"/>
    </location>
</feature>
<dbReference type="InterPro" id="IPR034228">
    <property type="entry name" value="Nop6_RRM"/>
</dbReference>
<gene>
    <name evidence="5" type="ORF">BDY17DRAFT_335731</name>
</gene>
<dbReference type="EMBL" id="MU001637">
    <property type="protein sequence ID" value="KAF2482077.1"/>
    <property type="molecule type" value="Genomic_DNA"/>
</dbReference>
<dbReference type="GO" id="GO:0042274">
    <property type="term" value="P:ribosomal small subunit biogenesis"/>
    <property type="evidence" value="ECO:0007669"/>
    <property type="project" value="TreeGrafter"/>
</dbReference>
<dbReference type="RefSeq" id="XP_033588647.1">
    <property type="nucleotide sequence ID" value="XM_033737933.1"/>
</dbReference>
<dbReference type="Gene3D" id="3.30.70.330">
    <property type="match status" value="1"/>
</dbReference>
<dbReference type="PANTHER" id="PTHR23236:SF51">
    <property type="entry name" value="NUCLEOLAR PROTEIN 6"/>
    <property type="match status" value="1"/>
</dbReference>
<dbReference type="Pfam" id="PF00076">
    <property type="entry name" value="RRM_1"/>
    <property type="match status" value="1"/>
</dbReference>
<reference evidence="5" key="1">
    <citation type="journal article" date="2020" name="Stud. Mycol.">
        <title>101 Dothideomycetes genomes: a test case for predicting lifestyles and emergence of pathogens.</title>
        <authorList>
            <person name="Haridas S."/>
            <person name="Albert R."/>
            <person name="Binder M."/>
            <person name="Bloem J."/>
            <person name="Labutti K."/>
            <person name="Salamov A."/>
            <person name="Andreopoulos B."/>
            <person name="Baker S."/>
            <person name="Barry K."/>
            <person name="Bills G."/>
            <person name="Bluhm B."/>
            <person name="Cannon C."/>
            <person name="Castanera R."/>
            <person name="Culley D."/>
            <person name="Daum C."/>
            <person name="Ezra D."/>
            <person name="Gonzalez J."/>
            <person name="Henrissat B."/>
            <person name="Kuo A."/>
            <person name="Liang C."/>
            <person name="Lipzen A."/>
            <person name="Lutzoni F."/>
            <person name="Magnuson J."/>
            <person name="Mondo S."/>
            <person name="Nolan M."/>
            <person name="Ohm R."/>
            <person name="Pangilinan J."/>
            <person name="Park H.-J."/>
            <person name="Ramirez L."/>
            <person name="Alfaro M."/>
            <person name="Sun H."/>
            <person name="Tritt A."/>
            <person name="Yoshinaga Y."/>
            <person name="Zwiers L.-H."/>
            <person name="Turgeon B."/>
            <person name="Goodwin S."/>
            <person name="Spatafora J."/>
            <person name="Crous P."/>
            <person name="Grigoriev I."/>
        </authorList>
    </citation>
    <scope>NUCLEOTIDE SEQUENCE</scope>
    <source>
        <strain evidence="5">CBS 113389</strain>
    </source>
</reference>
<protein>
    <recommendedName>
        <fullName evidence="4">RRM domain-containing protein</fullName>
    </recommendedName>
</protein>
<dbReference type="InterPro" id="IPR035979">
    <property type="entry name" value="RBD_domain_sf"/>
</dbReference>
<dbReference type="SUPFAM" id="SSF54928">
    <property type="entry name" value="RNA-binding domain, RBD"/>
    <property type="match status" value="1"/>
</dbReference>
<accession>A0A6A6PS79</accession>
<keyword evidence="6" id="KW-1185">Reference proteome</keyword>